<evidence type="ECO:0000313" key="4">
    <source>
        <dbReference type="Proteomes" id="UP000252795"/>
    </source>
</evidence>
<dbReference type="Proteomes" id="UP000252795">
    <property type="component" value="Unassembled WGS sequence"/>
</dbReference>
<dbReference type="GO" id="GO:0004803">
    <property type="term" value="F:transposase activity"/>
    <property type="evidence" value="ECO:0007669"/>
    <property type="project" value="InterPro"/>
</dbReference>
<protein>
    <recommendedName>
        <fullName evidence="1">Transposase IS200-like domain-containing protein</fullName>
    </recommendedName>
</protein>
<accession>A0A368UPJ5</accession>
<keyword evidence="5" id="KW-1185">Reference proteome</keyword>
<dbReference type="GO" id="GO:0006313">
    <property type="term" value="P:DNA transposition"/>
    <property type="evidence" value="ECO:0007669"/>
    <property type="project" value="InterPro"/>
</dbReference>
<dbReference type="EMBL" id="QPJB01000014">
    <property type="protein sequence ID" value="RCW30716.1"/>
    <property type="molecule type" value="Genomic_DNA"/>
</dbReference>
<dbReference type="Proteomes" id="UP000253065">
    <property type="component" value="Unassembled WGS sequence"/>
</dbReference>
<dbReference type="PANTHER" id="PTHR34322">
    <property type="entry name" value="TRANSPOSASE, Y1_TNP DOMAIN-CONTAINING"/>
    <property type="match status" value="1"/>
</dbReference>
<dbReference type="SMART" id="SM01321">
    <property type="entry name" value="Y1_Tnp"/>
    <property type="match status" value="1"/>
</dbReference>
<proteinExistence type="predicted"/>
<dbReference type="InterPro" id="IPR002686">
    <property type="entry name" value="Transposase_17"/>
</dbReference>
<dbReference type="AlphaFoldDB" id="A0A368UPJ5"/>
<dbReference type="Gene3D" id="3.30.70.1290">
    <property type="entry name" value="Transposase IS200-like"/>
    <property type="match status" value="1"/>
</dbReference>
<reference evidence="3 4" key="1">
    <citation type="submission" date="2018-07" db="EMBL/GenBank/DDBJ databases">
        <title>Freshwater and sediment microbial communities from various areas in North America, analyzing microbe dynamics in response to fracking.</title>
        <authorList>
            <person name="Lamendella R."/>
        </authorList>
    </citation>
    <scope>NUCLEOTIDE SEQUENCE [LARGE SCALE GENOMIC DNA]</scope>
    <source>
        <strain evidence="3 4">114E</strain>
        <strain evidence="2 5">114E_o</strain>
    </source>
</reference>
<dbReference type="PANTHER" id="PTHR34322:SF2">
    <property type="entry name" value="TRANSPOSASE IS200-LIKE DOMAIN-CONTAINING PROTEIN"/>
    <property type="match status" value="1"/>
</dbReference>
<dbReference type="GO" id="GO:0003677">
    <property type="term" value="F:DNA binding"/>
    <property type="evidence" value="ECO:0007669"/>
    <property type="project" value="InterPro"/>
</dbReference>
<evidence type="ECO:0000313" key="2">
    <source>
        <dbReference type="EMBL" id="RBP69237.1"/>
    </source>
</evidence>
<gene>
    <name evidence="3" type="ORF">DET51_1142</name>
    <name evidence="2" type="ORF">DET64_1142</name>
</gene>
<evidence type="ECO:0000259" key="1">
    <source>
        <dbReference type="SMART" id="SM01321"/>
    </source>
</evidence>
<evidence type="ECO:0000313" key="3">
    <source>
        <dbReference type="EMBL" id="RCW30716.1"/>
    </source>
</evidence>
<organism evidence="3 4">
    <name type="scientific">Marinobacter nauticus</name>
    <name type="common">Marinobacter hydrocarbonoclasticus</name>
    <name type="synonym">Marinobacter aquaeolei</name>
    <dbReference type="NCBI Taxonomy" id="2743"/>
    <lineage>
        <taxon>Bacteria</taxon>
        <taxon>Pseudomonadati</taxon>
        <taxon>Pseudomonadota</taxon>
        <taxon>Gammaproteobacteria</taxon>
        <taxon>Pseudomonadales</taxon>
        <taxon>Marinobacteraceae</taxon>
        <taxon>Marinobacter</taxon>
    </lineage>
</organism>
<dbReference type="SUPFAM" id="SSF143422">
    <property type="entry name" value="Transposase IS200-like"/>
    <property type="match status" value="1"/>
</dbReference>
<evidence type="ECO:0000313" key="5">
    <source>
        <dbReference type="Proteomes" id="UP000253065"/>
    </source>
</evidence>
<feature type="domain" description="Transposase IS200-like" evidence="1">
    <location>
        <begin position="28"/>
        <end position="203"/>
    </location>
</feature>
<name>A0A368UPJ5_MARNT</name>
<dbReference type="InterPro" id="IPR036515">
    <property type="entry name" value="Transposase_17_sf"/>
</dbReference>
<dbReference type="EMBL" id="QNSA01000014">
    <property type="protein sequence ID" value="RBP69237.1"/>
    <property type="molecule type" value="Genomic_DNA"/>
</dbReference>
<sequence>MHDMSMSTVTEDKDPTMPKARAELVSVSDTPFYHVISRCVRRTFLCGQDRATGRCYEHRRGWIEERIRLLASVFAVDVAAYAVMSNHYHLVVKLSPDDVEPWSMDEVLARWCSLYKGPPLVQRHHRGDELCAAELRRVEEYAETFRQRLADLSWFMKCLNEPIARQANREDECTGHFWESRFKSQALDTEEALLSCMAYVDLNPIRAAMAETPETSEHTSIKERIHPTFDLAEAIARQTEQQALNEFSVPLKPLQGFEGVIRNGFQRGILFSFEDYLELVDCTGRISRSDKRGAIDEKALPILERLNLDPERWCHRATAFEDSYQDYRHPGRRRRAA</sequence>
<comment type="caution">
    <text evidence="3">The sequence shown here is derived from an EMBL/GenBank/DDBJ whole genome shotgun (WGS) entry which is preliminary data.</text>
</comment>